<accession>A0A8H6J1Z0</accession>
<organism evidence="2 3">
    <name type="scientific">Colletotrichum sojae</name>
    <dbReference type="NCBI Taxonomy" id="2175907"/>
    <lineage>
        <taxon>Eukaryota</taxon>
        <taxon>Fungi</taxon>
        <taxon>Dikarya</taxon>
        <taxon>Ascomycota</taxon>
        <taxon>Pezizomycotina</taxon>
        <taxon>Sordariomycetes</taxon>
        <taxon>Hypocreomycetidae</taxon>
        <taxon>Glomerellales</taxon>
        <taxon>Glomerellaceae</taxon>
        <taxon>Colletotrichum</taxon>
        <taxon>Colletotrichum orchidearum species complex</taxon>
    </lineage>
</organism>
<feature type="compositionally biased region" description="Polar residues" evidence="1">
    <location>
        <begin position="94"/>
        <end position="103"/>
    </location>
</feature>
<feature type="compositionally biased region" description="Low complexity" evidence="1">
    <location>
        <begin position="432"/>
        <end position="455"/>
    </location>
</feature>
<name>A0A8H6J1Z0_9PEZI</name>
<protein>
    <submittedName>
        <fullName evidence="2">Uncharacterized protein</fullName>
    </submittedName>
</protein>
<feature type="compositionally biased region" description="Polar residues" evidence="1">
    <location>
        <begin position="134"/>
        <end position="144"/>
    </location>
</feature>
<gene>
    <name evidence="2" type="ORF">CSOJ01_09932</name>
</gene>
<feature type="region of interest" description="Disordered" evidence="1">
    <location>
        <begin position="546"/>
        <end position="568"/>
    </location>
</feature>
<feature type="region of interest" description="Disordered" evidence="1">
    <location>
        <begin position="432"/>
        <end position="460"/>
    </location>
</feature>
<feature type="compositionally biased region" description="Basic and acidic residues" evidence="1">
    <location>
        <begin position="147"/>
        <end position="158"/>
    </location>
</feature>
<comment type="caution">
    <text evidence="2">The sequence shown here is derived from an EMBL/GenBank/DDBJ whole genome shotgun (WGS) entry which is preliminary data.</text>
</comment>
<evidence type="ECO:0000313" key="2">
    <source>
        <dbReference type="EMBL" id="KAF6804838.1"/>
    </source>
</evidence>
<dbReference type="Proteomes" id="UP000652219">
    <property type="component" value="Unassembled WGS sequence"/>
</dbReference>
<reference evidence="2 3" key="1">
    <citation type="journal article" date="2020" name="Phytopathology">
        <title>Genome Sequence Resources of Colletotrichum truncatum, C. plurivorum, C. musicola, and C. sojae: Four Species Pathogenic to Soybean (Glycine max).</title>
        <authorList>
            <person name="Rogerio F."/>
            <person name="Boufleur T.R."/>
            <person name="Ciampi-Guillardi M."/>
            <person name="Sukno S.A."/>
            <person name="Thon M.R."/>
            <person name="Massola Junior N.S."/>
            <person name="Baroncelli R."/>
        </authorList>
    </citation>
    <scope>NUCLEOTIDE SEQUENCE [LARGE SCALE GENOMIC DNA]</scope>
    <source>
        <strain evidence="2 3">LFN0009</strain>
    </source>
</reference>
<feature type="region of interest" description="Disordered" evidence="1">
    <location>
        <begin position="126"/>
        <end position="158"/>
    </location>
</feature>
<dbReference type="AlphaFoldDB" id="A0A8H6J1Z0"/>
<feature type="compositionally biased region" description="Acidic residues" evidence="1">
    <location>
        <begin position="78"/>
        <end position="91"/>
    </location>
</feature>
<evidence type="ECO:0000256" key="1">
    <source>
        <dbReference type="SAM" id="MobiDB-lite"/>
    </source>
</evidence>
<keyword evidence="3" id="KW-1185">Reference proteome</keyword>
<sequence length="688" mass="75051">MTITASDGSQTIVPVLVGCPGCGENGIVLWNLLLVSHVSFRLPNLPNLPQFYLPCIRLPFIPVGNCPGPISEHPDPPNDGDDGDDNDDNDDNPSSAESTPTTVNQVSTVTCFTTACLQTVTGCSVTGTTSTTTKQPCATATAGSNPGRRDTSESDGATFEHEAALESRHLAVAGRIFVPRDPRLDCSRPQDSKGVSIDDLGDRCRITDAWPEDRMLQTPPYLGGDKALRCENAEFPGMEPAIVKSYQEMPLWYIIRTAAAPACTIQIVRITPEEMSIKKAPTLDHVWEKGWLAEFLSSLIDNDAQPLSNVATGAEQGAKISCSEFKRFMFNAHGGPRGDRNELEDTFNALASYSNVDFVGMTQDLSGNFKELNETSNLPAGIALAKSTNNRIFRELRRLDSRLAEETGVEAFRQRYFASNFEVFMDTYVAETSPTQTGGTTAPPSTAAPSPTDAPCGSEQCSTMDCPDGQAAECRALPMGRGHACQCPPRTWTETYPPPTRTSPPCGSEDCSTTDCPDGQVGECRTFPKGRGHVCQCSPRTWAETYPTPAPTTTTSADETTQEPPTTTAAVRWTQDCIVSAARFEKTKALKWADELCKEADEDKWSHEWFFSKNNNRRETKGIEVQTAEGEELKNYLVAVEVNRPRDVARYCDGGATDIASGLEALRKDPELCKKKFRELLDSCKWAP</sequence>
<evidence type="ECO:0000313" key="3">
    <source>
        <dbReference type="Proteomes" id="UP000652219"/>
    </source>
</evidence>
<proteinExistence type="predicted"/>
<feature type="region of interest" description="Disordered" evidence="1">
    <location>
        <begin position="67"/>
        <end position="103"/>
    </location>
</feature>
<dbReference type="EMBL" id="WIGN01000198">
    <property type="protein sequence ID" value="KAF6804838.1"/>
    <property type="molecule type" value="Genomic_DNA"/>
</dbReference>